<reference evidence="2" key="1">
    <citation type="journal article" date="2007" name="Plant Cell">
        <title>Dothideomycete-plant interactions illuminated by genome sequencing and EST analysis of the wheat pathogen Stagonospora nodorum.</title>
        <authorList>
            <person name="Hane J.K."/>
            <person name="Lowe R.G."/>
            <person name="Solomon P.S."/>
            <person name="Tan K.C."/>
            <person name="Schoch C.L."/>
            <person name="Spatafora J.W."/>
            <person name="Crous P.W."/>
            <person name="Kodira C."/>
            <person name="Birren B.W."/>
            <person name="Galagan J.E."/>
            <person name="Torriani S.F."/>
            <person name="McDonald B.A."/>
            <person name="Oliver R.P."/>
        </authorList>
    </citation>
    <scope>NUCLEOTIDE SEQUENCE [LARGE SCALE GENOMIC DNA]</scope>
    <source>
        <strain evidence="2">SN15 / ATCC MYA-4574 / FGSC 10173</strain>
    </source>
</reference>
<gene>
    <name evidence="1" type="ORF">SNOG_13422</name>
</gene>
<accession>Q0U492</accession>
<dbReference type="GeneID" id="5980551"/>
<dbReference type="AlphaFoldDB" id="Q0U492"/>
<dbReference type="RefSeq" id="XP_001803634.1">
    <property type="nucleotide sequence ID" value="XM_001803582.1"/>
</dbReference>
<dbReference type="EMBL" id="CH445350">
    <property type="protein sequence ID" value="EAT79306.1"/>
    <property type="molecule type" value="Genomic_DNA"/>
</dbReference>
<sequence length="51" mass="5747">MTANKAAYLITLNSVTDDRIQLIADVSELAQVAMYPWRPLQEHEDVLLAFA</sequence>
<dbReference type="Proteomes" id="UP000001055">
    <property type="component" value="Unassembled WGS sequence"/>
</dbReference>
<protein>
    <submittedName>
        <fullName evidence="1">Uncharacterized protein</fullName>
    </submittedName>
</protein>
<evidence type="ECO:0000313" key="1">
    <source>
        <dbReference type="EMBL" id="EAT79306.1"/>
    </source>
</evidence>
<evidence type="ECO:0000313" key="2">
    <source>
        <dbReference type="Proteomes" id="UP000001055"/>
    </source>
</evidence>
<dbReference type="KEGG" id="pno:SNOG_13422"/>
<organism evidence="1 2">
    <name type="scientific">Phaeosphaeria nodorum (strain SN15 / ATCC MYA-4574 / FGSC 10173)</name>
    <name type="common">Glume blotch fungus</name>
    <name type="synonym">Parastagonospora nodorum</name>
    <dbReference type="NCBI Taxonomy" id="321614"/>
    <lineage>
        <taxon>Eukaryota</taxon>
        <taxon>Fungi</taxon>
        <taxon>Dikarya</taxon>
        <taxon>Ascomycota</taxon>
        <taxon>Pezizomycotina</taxon>
        <taxon>Dothideomycetes</taxon>
        <taxon>Pleosporomycetidae</taxon>
        <taxon>Pleosporales</taxon>
        <taxon>Pleosporineae</taxon>
        <taxon>Phaeosphaeriaceae</taxon>
        <taxon>Parastagonospora</taxon>
    </lineage>
</organism>
<proteinExistence type="predicted"/>
<dbReference type="InParanoid" id="Q0U492"/>
<name>Q0U492_PHANO</name>